<evidence type="ECO:0000256" key="5">
    <source>
        <dbReference type="HAMAP-Rule" id="MF_00057"/>
    </source>
</evidence>
<dbReference type="InterPro" id="IPR003329">
    <property type="entry name" value="Cytidylyl_trans"/>
</dbReference>
<keyword evidence="3 5" id="KW-0548">Nucleotidyltransferase</keyword>
<dbReference type="HAMAP" id="MF_00057">
    <property type="entry name" value="KdsB"/>
    <property type="match status" value="1"/>
</dbReference>
<dbReference type="GO" id="GO:0005829">
    <property type="term" value="C:cytosol"/>
    <property type="evidence" value="ECO:0007669"/>
    <property type="project" value="TreeGrafter"/>
</dbReference>
<comment type="function">
    <text evidence="5">Activates KDO (a required 8-carbon sugar) for incorporation into bacterial lipopolysaccharide in Gram-negative bacteria.</text>
</comment>
<dbReference type="PANTHER" id="PTHR42866">
    <property type="entry name" value="3-DEOXY-MANNO-OCTULOSONATE CYTIDYLYLTRANSFERASE"/>
    <property type="match status" value="1"/>
</dbReference>
<dbReference type="UniPathway" id="UPA00358">
    <property type="reaction ID" value="UER00476"/>
</dbReference>
<proteinExistence type="inferred from homology"/>
<dbReference type="Pfam" id="PF02348">
    <property type="entry name" value="CTP_transf_3"/>
    <property type="match status" value="1"/>
</dbReference>
<keyword evidence="5" id="KW-0963">Cytoplasm</keyword>
<name>A0A809RGX6_9BACT</name>
<dbReference type="NCBIfam" id="NF009905">
    <property type="entry name" value="PRK13368.1"/>
    <property type="match status" value="1"/>
</dbReference>
<dbReference type="NCBIfam" id="NF003952">
    <property type="entry name" value="PRK05450.1-5"/>
    <property type="match status" value="1"/>
</dbReference>
<dbReference type="NCBIfam" id="NF003950">
    <property type="entry name" value="PRK05450.1-3"/>
    <property type="match status" value="1"/>
</dbReference>
<organism evidence="6 7">
    <name type="scientific">Candidatus Nitrosymbiomonas proteolyticus</name>
    <dbReference type="NCBI Taxonomy" id="2608984"/>
    <lineage>
        <taxon>Bacteria</taxon>
        <taxon>Bacillati</taxon>
        <taxon>Armatimonadota</taxon>
        <taxon>Armatimonadota incertae sedis</taxon>
        <taxon>Candidatus Nitrosymbiomonas</taxon>
    </lineage>
</organism>
<dbReference type="InterPro" id="IPR004528">
    <property type="entry name" value="KdsB"/>
</dbReference>
<dbReference type="SUPFAM" id="SSF53448">
    <property type="entry name" value="Nucleotide-diphospho-sugar transferases"/>
    <property type="match status" value="1"/>
</dbReference>
<evidence type="ECO:0000256" key="2">
    <source>
        <dbReference type="ARBA" id="ARBA00022679"/>
    </source>
</evidence>
<dbReference type="KEGG" id="npy:NPRO_13300"/>
<dbReference type="GO" id="GO:0033468">
    <property type="term" value="P:CMP-keto-3-deoxy-D-manno-octulosonic acid biosynthetic process"/>
    <property type="evidence" value="ECO:0007669"/>
    <property type="project" value="UniProtKB-UniRule"/>
</dbReference>
<evidence type="ECO:0000256" key="1">
    <source>
        <dbReference type="ARBA" id="ARBA00004370"/>
    </source>
</evidence>
<dbReference type="InterPro" id="IPR029044">
    <property type="entry name" value="Nucleotide-diphossugar_trans"/>
</dbReference>
<dbReference type="FunFam" id="3.90.550.10:FF:000011">
    <property type="entry name" value="3-deoxy-manno-octulosonate cytidylyltransferase"/>
    <property type="match status" value="1"/>
</dbReference>
<keyword evidence="4 5" id="KW-0448">Lipopolysaccharide biosynthesis</keyword>
<evidence type="ECO:0000313" key="7">
    <source>
        <dbReference type="Proteomes" id="UP000662873"/>
    </source>
</evidence>
<protein>
    <recommendedName>
        <fullName evidence="5">3-deoxy-manno-octulosonate cytidylyltransferase</fullName>
        <ecNumber evidence="5">2.7.7.38</ecNumber>
    </recommendedName>
    <alternativeName>
        <fullName evidence="5">CMP-2-keto-3-deoxyoctulosonic acid synthase</fullName>
        <shortName evidence="5">CKS</shortName>
        <shortName evidence="5">CMP-KDO synthase</shortName>
    </alternativeName>
</protein>
<dbReference type="GO" id="GO:0008690">
    <property type="term" value="F:3-deoxy-manno-octulosonate cytidylyltransferase activity"/>
    <property type="evidence" value="ECO:0007669"/>
    <property type="project" value="UniProtKB-UniRule"/>
</dbReference>
<dbReference type="GO" id="GO:0009103">
    <property type="term" value="P:lipopolysaccharide biosynthetic process"/>
    <property type="evidence" value="ECO:0007669"/>
    <property type="project" value="UniProtKB-UniRule"/>
</dbReference>
<dbReference type="NCBIfam" id="TIGR00466">
    <property type="entry name" value="kdsB"/>
    <property type="match status" value="1"/>
</dbReference>
<evidence type="ECO:0000313" key="6">
    <source>
        <dbReference type="EMBL" id="BBO23735.1"/>
    </source>
</evidence>
<keyword evidence="2 5" id="KW-0808">Transferase</keyword>
<dbReference type="CDD" id="cd02517">
    <property type="entry name" value="CMP-KDO-Synthetase"/>
    <property type="match status" value="1"/>
</dbReference>
<evidence type="ECO:0000256" key="4">
    <source>
        <dbReference type="ARBA" id="ARBA00022985"/>
    </source>
</evidence>
<dbReference type="AlphaFoldDB" id="A0A809RGX6"/>
<accession>A0A809RGX6</accession>
<gene>
    <name evidence="5" type="primary">kdsB</name>
    <name evidence="6" type="ORF">NPRO_13300</name>
</gene>
<sequence length="245" mass="27119">MRVMIVIPARMDSTRFPGKPLVDLMGKPMVQWVFEAARKSAYAEEVVVATPDPVIVDRCQEFGCKALLTRSDHLTGTDRIAEVASQVESEVYVNVQGDEPLIPTASIDACVAPLLERADAQMASVYCDCEPAEIDNPMVVKVVTDNSGRALYFSRHAIPYPRNPRTIPVKKHVGLYAFRRQALLEFASLPPSPLEIAESLEQLRFLENGIGIQMSPAQGTELAVDTPEQAEQVRRILELRSSSRV</sequence>
<dbReference type="EMBL" id="AP021858">
    <property type="protein sequence ID" value="BBO23735.1"/>
    <property type="molecule type" value="Genomic_DNA"/>
</dbReference>
<comment type="similarity">
    <text evidence="5">Belongs to the KdsB family.</text>
</comment>
<reference evidence="6" key="1">
    <citation type="journal article" name="DNA Res.">
        <title>The physiological potential of anammox bacteria as revealed by their core genome structure.</title>
        <authorList>
            <person name="Okubo T."/>
            <person name="Toyoda A."/>
            <person name="Fukuhara K."/>
            <person name="Uchiyama I."/>
            <person name="Harigaya Y."/>
            <person name="Kuroiwa M."/>
            <person name="Suzuki T."/>
            <person name="Murakami Y."/>
            <person name="Suwa Y."/>
            <person name="Takami H."/>
        </authorList>
    </citation>
    <scope>NUCLEOTIDE SEQUENCE</scope>
    <source>
        <strain evidence="6">317325-2</strain>
    </source>
</reference>
<dbReference type="Proteomes" id="UP000662873">
    <property type="component" value="Chromosome"/>
</dbReference>
<dbReference type="PANTHER" id="PTHR42866:SF2">
    <property type="entry name" value="3-DEOXY-MANNO-OCTULOSONATE CYTIDYLYLTRANSFERASE, MITOCHONDRIAL"/>
    <property type="match status" value="1"/>
</dbReference>
<dbReference type="EC" id="2.7.7.38" evidence="5"/>
<dbReference type="GO" id="GO:0016020">
    <property type="term" value="C:membrane"/>
    <property type="evidence" value="ECO:0007669"/>
    <property type="project" value="UniProtKB-SubCell"/>
</dbReference>
<evidence type="ECO:0000256" key="3">
    <source>
        <dbReference type="ARBA" id="ARBA00022695"/>
    </source>
</evidence>
<comment type="pathway">
    <text evidence="5">Nucleotide-sugar biosynthesis; CMP-3-deoxy-D-manno-octulosonate biosynthesis; CMP-3-deoxy-D-manno-octulosonate from 3-deoxy-D-manno-octulosonate and CTP: step 1/1.</text>
</comment>
<dbReference type="Gene3D" id="3.90.550.10">
    <property type="entry name" value="Spore Coat Polysaccharide Biosynthesis Protein SpsA, Chain A"/>
    <property type="match status" value="1"/>
</dbReference>
<comment type="catalytic activity">
    <reaction evidence="5">
        <text>3-deoxy-alpha-D-manno-oct-2-ulosonate + CTP = CMP-3-deoxy-beta-D-manno-octulosonate + diphosphate</text>
        <dbReference type="Rhea" id="RHEA:23448"/>
        <dbReference type="ChEBI" id="CHEBI:33019"/>
        <dbReference type="ChEBI" id="CHEBI:37563"/>
        <dbReference type="ChEBI" id="CHEBI:85986"/>
        <dbReference type="ChEBI" id="CHEBI:85987"/>
        <dbReference type="EC" id="2.7.7.38"/>
    </reaction>
</comment>
<comment type="subcellular location">
    <subcellularLocation>
        <location evidence="5">Cytoplasm</location>
    </subcellularLocation>
    <subcellularLocation>
        <location evidence="1">Membrane</location>
    </subcellularLocation>
</comment>